<dbReference type="AlphaFoldDB" id="A0A0L0SX29"/>
<reference evidence="12 13" key="1">
    <citation type="submission" date="2009-11" db="EMBL/GenBank/DDBJ databases">
        <title>Annotation of Allomyces macrogynus ATCC 38327.</title>
        <authorList>
            <consortium name="The Broad Institute Genome Sequencing Platform"/>
            <person name="Russ C."/>
            <person name="Cuomo C."/>
            <person name="Burger G."/>
            <person name="Gray M.W."/>
            <person name="Holland P.W.H."/>
            <person name="King N."/>
            <person name="Lang F.B.F."/>
            <person name="Roger A.J."/>
            <person name="Ruiz-Trillo I."/>
            <person name="Young S.K."/>
            <person name="Zeng Q."/>
            <person name="Gargeya S."/>
            <person name="Fitzgerald M."/>
            <person name="Haas B."/>
            <person name="Abouelleil A."/>
            <person name="Alvarado L."/>
            <person name="Arachchi H.M."/>
            <person name="Berlin A."/>
            <person name="Chapman S.B."/>
            <person name="Gearin G."/>
            <person name="Goldberg J."/>
            <person name="Griggs A."/>
            <person name="Gujja S."/>
            <person name="Hansen M."/>
            <person name="Heiman D."/>
            <person name="Howarth C."/>
            <person name="Larimer J."/>
            <person name="Lui A."/>
            <person name="MacDonald P.J.P."/>
            <person name="McCowen C."/>
            <person name="Montmayeur A."/>
            <person name="Murphy C."/>
            <person name="Neiman D."/>
            <person name="Pearson M."/>
            <person name="Priest M."/>
            <person name="Roberts A."/>
            <person name="Saif S."/>
            <person name="Shea T."/>
            <person name="Sisk P."/>
            <person name="Stolte C."/>
            <person name="Sykes S."/>
            <person name="Wortman J."/>
            <person name="Nusbaum C."/>
            <person name="Birren B."/>
        </authorList>
    </citation>
    <scope>NUCLEOTIDE SEQUENCE [LARGE SCALE GENOMIC DNA]</scope>
    <source>
        <strain evidence="12 13">ATCC 38327</strain>
    </source>
</reference>
<dbReference type="Pfam" id="PF21902">
    <property type="entry name" value="PTM1-like_N"/>
    <property type="match status" value="1"/>
</dbReference>
<feature type="compositionally biased region" description="Acidic residues" evidence="7">
    <location>
        <begin position="525"/>
        <end position="534"/>
    </location>
</feature>
<dbReference type="OMA" id="DETAIMS"/>
<dbReference type="VEuPathDB" id="FungiDB:AMAG_11388"/>
<evidence type="ECO:0000256" key="7">
    <source>
        <dbReference type="SAM" id="MobiDB-lite"/>
    </source>
</evidence>
<evidence type="ECO:0000256" key="5">
    <source>
        <dbReference type="ARBA" id="ARBA00022989"/>
    </source>
</evidence>
<dbReference type="InterPro" id="IPR053937">
    <property type="entry name" value="GOST_TM"/>
</dbReference>
<feature type="transmembrane region" description="Helical" evidence="8">
    <location>
        <begin position="289"/>
        <end position="319"/>
    </location>
</feature>
<keyword evidence="5 8" id="KW-1133">Transmembrane helix</keyword>
<feature type="transmembrane region" description="Helical" evidence="8">
    <location>
        <begin position="331"/>
        <end position="348"/>
    </location>
</feature>
<feature type="transmembrane region" description="Helical" evidence="8">
    <location>
        <begin position="446"/>
        <end position="465"/>
    </location>
</feature>
<dbReference type="eggNOG" id="KOG2568">
    <property type="taxonomic scope" value="Eukaryota"/>
</dbReference>
<dbReference type="EMBL" id="GG745351">
    <property type="protein sequence ID" value="KNE66914.1"/>
    <property type="molecule type" value="Genomic_DNA"/>
</dbReference>
<feature type="transmembrane region" description="Helical" evidence="8">
    <location>
        <begin position="404"/>
        <end position="426"/>
    </location>
</feature>
<feature type="transmembrane region" description="Helical" evidence="8">
    <location>
        <begin position="225"/>
        <end position="244"/>
    </location>
</feature>
<keyword evidence="13" id="KW-1185">Reference proteome</keyword>
<dbReference type="OrthoDB" id="19932at2759"/>
<feature type="chain" id="PRO_5005548359" evidence="9">
    <location>
        <begin position="40"/>
        <end position="585"/>
    </location>
</feature>
<name>A0A0L0SX29_ALLM3</name>
<evidence type="ECO:0000259" key="10">
    <source>
        <dbReference type="Pfam" id="PF06814"/>
    </source>
</evidence>
<evidence type="ECO:0000256" key="4">
    <source>
        <dbReference type="ARBA" id="ARBA00022729"/>
    </source>
</evidence>
<dbReference type="GO" id="GO:0005829">
    <property type="term" value="C:cytosol"/>
    <property type="evidence" value="ECO:0007669"/>
    <property type="project" value="GOC"/>
</dbReference>
<feature type="domain" description="PTM1-like N-terminal" evidence="11">
    <location>
        <begin position="71"/>
        <end position="194"/>
    </location>
</feature>
<evidence type="ECO:0000313" key="12">
    <source>
        <dbReference type="EMBL" id="KNE66914.1"/>
    </source>
</evidence>
<proteinExistence type="inferred from homology"/>
<dbReference type="GO" id="GO:0042147">
    <property type="term" value="P:retrograde transport, endosome to Golgi"/>
    <property type="evidence" value="ECO:0007669"/>
    <property type="project" value="TreeGrafter"/>
</dbReference>
<feature type="domain" description="GOST seven transmembrane" evidence="10">
    <location>
        <begin position="223"/>
        <end position="471"/>
    </location>
</feature>
<evidence type="ECO:0000256" key="6">
    <source>
        <dbReference type="ARBA" id="ARBA00023136"/>
    </source>
</evidence>
<evidence type="ECO:0000256" key="3">
    <source>
        <dbReference type="ARBA" id="ARBA00022692"/>
    </source>
</evidence>
<reference evidence="13" key="2">
    <citation type="submission" date="2009-11" db="EMBL/GenBank/DDBJ databases">
        <title>The Genome Sequence of Allomyces macrogynus strain ATCC 38327.</title>
        <authorList>
            <consortium name="The Broad Institute Genome Sequencing Platform"/>
            <person name="Russ C."/>
            <person name="Cuomo C."/>
            <person name="Shea T."/>
            <person name="Young S.K."/>
            <person name="Zeng Q."/>
            <person name="Koehrsen M."/>
            <person name="Haas B."/>
            <person name="Borodovsky M."/>
            <person name="Guigo R."/>
            <person name="Alvarado L."/>
            <person name="Berlin A."/>
            <person name="Borenstein D."/>
            <person name="Chen Z."/>
            <person name="Engels R."/>
            <person name="Freedman E."/>
            <person name="Gellesch M."/>
            <person name="Goldberg J."/>
            <person name="Griggs A."/>
            <person name="Gujja S."/>
            <person name="Heiman D."/>
            <person name="Hepburn T."/>
            <person name="Howarth C."/>
            <person name="Jen D."/>
            <person name="Larson L."/>
            <person name="Lewis B."/>
            <person name="Mehta T."/>
            <person name="Park D."/>
            <person name="Pearson M."/>
            <person name="Roberts A."/>
            <person name="Saif S."/>
            <person name="Shenoy N."/>
            <person name="Sisk P."/>
            <person name="Stolte C."/>
            <person name="Sykes S."/>
            <person name="Walk T."/>
            <person name="White J."/>
            <person name="Yandava C."/>
            <person name="Burger G."/>
            <person name="Gray M.W."/>
            <person name="Holland P.W.H."/>
            <person name="King N."/>
            <person name="Lang F.B.F."/>
            <person name="Roger A.J."/>
            <person name="Ruiz-Trillo I."/>
            <person name="Lander E."/>
            <person name="Nusbaum C."/>
        </authorList>
    </citation>
    <scope>NUCLEOTIDE SEQUENCE [LARGE SCALE GENOMIC DNA]</scope>
    <source>
        <strain evidence="13">ATCC 38327</strain>
    </source>
</reference>
<evidence type="ECO:0000256" key="8">
    <source>
        <dbReference type="SAM" id="Phobius"/>
    </source>
</evidence>
<feature type="signal peptide" evidence="9">
    <location>
        <begin position="1"/>
        <end position="39"/>
    </location>
</feature>
<feature type="region of interest" description="Disordered" evidence="7">
    <location>
        <begin position="525"/>
        <end position="585"/>
    </location>
</feature>
<feature type="transmembrane region" description="Helical" evidence="8">
    <location>
        <begin position="360"/>
        <end position="383"/>
    </location>
</feature>
<dbReference type="GO" id="GO:0005794">
    <property type="term" value="C:Golgi apparatus"/>
    <property type="evidence" value="ECO:0007669"/>
    <property type="project" value="TreeGrafter"/>
</dbReference>
<comment type="subcellular location">
    <subcellularLocation>
        <location evidence="1">Membrane</location>
        <topology evidence="1">Multi-pass membrane protein</topology>
    </subcellularLocation>
</comment>
<dbReference type="Pfam" id="PF06814">
    <property type="entry name" value="GOST_TM"/>
    <property type="match status" value="1"/>
</dbReference>
<evidence type="ECO:0000259" key="11">
    <source>
        <dbReference type="Pfam" id="PF21902"/>
    </source>
</evidence>
<dbReference type="PANTHER" id="PTHR21229:SF1">
    <property type="entry name" value="GH17801P"/>
    <property type="match status" value="1"/>
</dbReference>
<keyword evidence="6 8" id="KW-0472">Membrane</keyword>
<dbReference type="PANTHER" id="PTHR21229">
    <property type="entry name" value="LUNG SEVEN TRANSMEMBRANE RECEPTOR"/>
    <property type="match status" value="1"/>
</dbReference>
<evidence type="ECO:0000313" key="13">
    <source>
        <dbReference type="Proteomes" id="UP000054350"/>
    </source>
</evidence>
<evidence type="ECO:0000256" key="1">
    <source>
        <dbReference type="ARBA" id="ARBA00004141"/>
    </source>
</evidence>
<evidence type="ECO:0000256" key="2">
    <source>
        <dbReference type="ARBA" id="ARBA00007883"/>
    </source>
</evidence>
<evidence type="ECO:0000256" key="9">
    <source>
        <dbReference type="SAM" id="SignalP"/>
    </source>
</evidence>
<dbReference type="InterPro" id="IPR053938">
    <property type="entry name" value="PTM1-like_N"/>
</dbReference>
<feature type="transmembrane region" description="Helical" evidence="8">
    <location>
        <begin position="256"/>
        <end position="277"/>
    </location>
</feature>
<sequence length="585" mass="64055">MPVSARRARRGTAAALAVMLVAVLMALLGTILAPAPVLALPQVDVDVDPSPEGGASDFIDDVIDEQLMVNRICFAMNARNSIPGGQDAFVELTYIPPSTGTATLAIYNILDQGLLGGKLPPPDDFGYLCTDAGVQAGMCPEVGLVLFRNATADGTRPPHAPLFTKVLKFKEVTLPYPVRYDVTVTGLYCMIGMPLGGFDEDAEVMATIKYVNAHGLLPAVDYPKLPFYGVTCLVYLGVFLMWMAKSALHWNEILPVQKYISGVIGFLVLETATNYWYLSNWNTHGEQSWALLFLSAIMNSARNSVSLFILLIVAMGYGVVKPSLGDDMKKCQLLAAAHLVFGALYAGFTLKQSDHKGFGILLVIIPLAITLTLFYVGTLSALTATTQHLEMRRQHFKLAMYKNLWRLLFFAGLNLVAFFVVNSVWFSKRDDVVFLARWWRWRWLLVDGWLNLLYTVCMLAICLLWRPTSNNARYGLEELVSDPLEDEFELDVPDLFDQHAEQYPGANKRRGDPLAEQTVVFALDSDTDDSDDDVTGPMHGGAAANGSPTRVALASGMGQAAAHLRSRSPSPMRGGGGRVAPDGKY</sequence>
<accession>A0A0L0SX29</accession>
<dbReference type="InterPro" id="IPR009637">
    <property type="entry name" value="GPR107/GPR108-like"/>
</dbReference>
<dbReference type="Proteomes" id="UP000054350">
    <property type="component" value="Unassembled WGS sequence"/>
</dbReference>
<dbReference type="STRING" id="578462.A0A0L0SX29"/>
<keyword evidence="3 8" id="KW-0812">Transmembrane</keyword>
<protein>
    <submittedName>
        <fullName evidence="12">Uncharacterized protein</fullName>
    </submittedName>
</protein>
<comment type="similarity">
    <text evidence="2">Belongs to the LU7TM family.</text>
</comment>
<dbReference type="GO" id="GO:0016020">
    <property type="term" value="C:membrane"/>
    <property type="evidence" value="ECO:0007669"/>
    <property type="project" value="UniProtKB-SubCell"/>
</dbReference>
<keyword evidence="4 9" id="KW-0732">Signal</keyword>
<organism evidence="12 13">
    <name type="scientific">Allomyces macrogynus (strain ATCC 38327)</name>
    <name type="common">Allomyces javanicus var. macrogynus</name>
    <dbReference type="NCBI Taxonomy" id="578462"/>
    <lineage>
        <taxon>Eukaryota</taxon>
        <taxon>Fungi</taxon>
        <taxon>Fungi incertae sedis</taxon>
        <taxon>Blastocladiomycota</taxon>
        <taxon>Blastocladiomycetes</taxon>
        <taxon>Blastocladiales</taxon>
        <taxon>Blastocladiaceae</taxon>
        <taxon>Allomyces</taxon>
    </lineage>
</organism>
<gene>
    <name evidence="12" type="ORF">AMAG_11388</name>
</gene>